<dbReference type="EMBL" id="VOSL01000051">
    <property type="protein sequence ID" value="TXD35268.1"/>
    <property type="molecule type" value="Genomic_DNA"/>
</dbReference>
<proteinExistence type="predicted"/>
<sequence>MSAHVQLTDLLNYRQPTAGAMLFALQKQHARLSPQAGQPAEIDNAALKGMVEEAIAVNTKNRSLTFDWRNQRKTAPLQREGIAEVDARADRALSQLARAIANWAELELDHPNRQMARTMQAALFPEGVGVTTSLRYEDQNAAIDELLGRLHSDYSSQIDALGLQIYVTQLTTVNAEYTERLSGLKTNAITYDQVQEAHRVGLEAYFAVILRVWNDYLHDPATRAKLLAPVEEQEQRVRAYYKRRRIAPPIDPETGEVLDEVASDPNAGEPAEPVAEPVADPSPALDTP</sequence>
<evidence type="ECO:0000313" key="3">
    <source>
        <dbReference type="Proteomes" id="UP000321046"/>
    </source>
</evidence>
<comment type="caution">
    <text evidence="2">The sequence shown here is derived from an EMBL/GenBank/DDBJ whole genome shotgun (WGS) entry which is preliminary data.</text>
</comment>
<evidence type="ECO:0000256" key="1">
    <source>
        <dbReference type="SAM" id="MobiDB-lite"/>
    </source>
</evidence>
<name>A0A5C6X6I7_9DELT</name>
<dbReference type="RefSeq" id="WP_146974613.1">
    <property type="nucleotide sequence ID" value="NZ_VOSL01000051.1"/>
</dbReference>
<reference evidence="2 3" key="1">
    <citation type="submission" date="2019-08" db="EMBL/GenBank/DDBJ databases">
        <title>Bradymonadales sp. TMQ2.</title>
        <authorList>
            <person name="Liang Q."/>
        </authorList>
    </citation>
    <scope>NUCLEOTIDE SEQUENCE [LARGE SCALE GENOMIC DNA]</scope>
    <source>
        <strain evidence="2 3">TMQ2</strain>
    </source>
</reference>
<dbReference type="OrthoDB" id="5500067at2"/>
<protein>
    <submittedName>
        <fullName evidence="2">Uncharacterized protein</fullName>
    </submittedName>
</protein>
<accession>A0A5C6X6I7</accession>
<gene>
    <name evidence="2" type="ORF">FRC96_11350</name>
</gene>
<dbReference type="Proteomes" id="UP000321046">
    <property type="component" value="Unassembled WGS sequence"/>
</dbReference>
<dbReference type="Pfam" id="PF19775">
    <property type="entry name" value="DUF6261"/>
    <property type="match status" value="1"/>
</dbReference>
<dbReference type="AlphaFoldDB" id="A0A5C6X6I7"/>
<feature type="compositionally biased region" description="Acidic residues" evidence="1">
    <location>
        <begin position="253"/>
        <end position="262"/>
    </location>
</feature>
<organism evidence="2 3">
    <name type="scientific">Lujinxingia vulgaris</name>
    <dbReference type="NCBI Taxonomy" id="2600176"/>
    <lineage>
        <taxon>Bacteria</taxon>
        <taxon>Deltaproteobacteria</taxon>
        <taxon>Bradymonadales</taxon>
        <taxon>Lujinxingiaceae</taxon>
        <taxon>Lujinxingia</taxon>
    </lineage>
</organism>
<feature type="compositionally biased region" description="Low complexity" evidence="1">
    <location>
        <begin position="267"/>
        <end position="288"/>
    </location>
</feature>
<evidence type="ECO:0000313" key="2">
    <source>
        <dbReference type="EMBL" id="TXD35268.1"/>
    </source>
</evidence>
<feature type="region of interest" description="Disordered" evidence="1">
    <location>
        <begin position="249"/>
        <end position="288"/>
    </location>
</feature>
<dbReference type="InterPro" id="IPR046228">
    <property type="entry name" value="DUF6261"/>
</dbReference>